<name>A0AAU9JZA0_9CILI</name>
<comment type="caution">
    <text evidence="1">The sequence shown here is derived from an EMBL/GenBank/DDBJ whole genome shotgun (WGS) entry which is preliminary data.</text>
</comment>
<sequence length="67" mass="7651">MGKRLFIEFSTSYIPIINPRGSWILLYNSNFLVKQLGGKSIKVKSSPGKGSTFWFFFGISKFIPPIY</sequence>
<evidence type="ECO:0000313" key="2">
    <source>
        <dbReference type="Proteomes" id="UP001162131"/>
    </source>
</evidence>
<keyword evidence="2" id="KW-1185">Reference proteome</keyword>
<dbReference type="InterPro" id="IPR036890">
    <property type="entry name" value="HATPase_C_sf"/>
</dbReference>
<dbReference type="EMBL" id="CAJZBQ010000041">
    <property type="protein sequence ID" value="CAG9327048.1"/>
    <property type="molecule type" value="Genomic_DNA"/>
</dbReference>
<dbReference type="Gene3D" id="3.30.565.10">
    <property type="entry name" value="Histidine kinase-like ATPase, C-terminal domain"/>
    <property type="match status" value="1"/>
</dbReference>
<proteinExistence type="predicted"/>
<accession>A0AAU9JZA0</accession>
<dbReference type="AlphaFoldDB" id="A0AAU9JZA0"/>
<evidence type="ECO:0000313" key="1">
    <source>
        <dbReference type="EMBL" id="CAG9327048.1"/>
    </source>
</evidence>
<reference evidence="1" key="1">
    <citation type="submission" date="2021-09" db="EMBL/GenBank/DDBJ databases">
        <authorList>
            <consortium name="AG Swart"/>
            <person name="Singh M."/>
            <person name="Singh A."/>
            <person name="Seah K."/>
            <person name="Emmerich C."/>
        </authorList>
    </citation>
    <scope>NUCLEOTIDE SEQUENCE</scope>
    <source>
        <strain evidence="1">ATCC30299</strain>
    </source>
</reference>
<organism evidence="1 2">
    <name type="scientific">Blepharisma stoltei</name>
    <dbReference type="NCBI Taxonomy" id="1481888"/>
    <lineage>
        <taxon>Eukaryota</taxon>
        <taxon>Sar</taxon>
        <taxon>Alveolata</taxon>
        <taxon>Ciliophora</taxon>
        <taxon>Postciliodesmatophora</taxon>
        <taxon>Heterotrichea</taxon>
        <taxon>Heterotrichida</taxon>
        <taxon>Blepharismidae</taxon>
        <taxon>Blepharisma</taxon>
    </lineage>
</organism>
<protein>
    <submittedName>
        <fullName evidence="1">Uncharacterized protein</fullName>
    </submittedName>
</protein>
<dbReference type="Proteomes" id="UP001162131">
    <property type="component" value="Unassembled WGS sequence"/>
</dbReference>
<gene>
    <name evidence="1" type="ORF">BSTOLATCC_MIC42306</name>
</gene>